<gene>
    <name evidence="1" type="ORF">C7I55_08990</name>
</gene>
<dbReference type="EMBL" id="PXYI01000003">
    <property type="protein sequence ID" value="PSJ40462.1"/>
    <property type="molecule type" value="Genomic_DNA"/>
</dbReference>
<dbReference type="AlphaFoldDB" id="A0A2P7QR71"/>
<keyword evidence="2" id="KW-1185">Reference proteome</keyword>
<proteinExistence type="predicted"/>
<protein>
    <submittedName>
        <fullName evidence="1">Uncharacterized protein</fullName>
    </submittedName>
</protein>
<name>A0A2P7QR71_9SPHN</name>
<evidence type="ECO:0000313" key="1">
    <source>
        <dbReference type="EMBL" id="PSJ40462.1"/>
    </source>
</evidence>
<organism evidence="1 2">
    <name type="scientific">Allosphingosinicella deserti</name>
    <dbReference type="NCBI Taxonomy" id="2116704"/>
    <lineage>
        <taxon>Bacteria</taxon>
        <taxon>Pseudomonadati</taxon>
        <taxon>Pseudomonadota</taxon>
        <taxon>Alphaproteobacteria</taxon>
        <taxon>Sphingomonadales</taxon>
        <taxon>Sphingomonadaceae</taxon>
        <taxon>Allosphingosinicella</taxon>
    </lineage>
</organism>
<accession>A0A2P7QR71</accession>
<comment type="caution">
    <text evidence="1">The sequence shown here is derived from an EMBL/GenBank/DDBJ whole genome shotgun (WGS) entry which is preliminary data.</text>
</comment>
<sequence length="103" mass="11241">MINYMTAAGDAIEAVIRALDPEVPEGDDWPTITPMAGPPDGWLFELPSWMRVASMIEESFNSAIDPESVSLSDAELAQSGEEELLWFQELLADKAVEASGGRR</sequence>
<reference evidence="1 2" key="1">
    <citation type="submission" date="2018-03" db="EMBL/GenBank/DDBJ databases">
        <title>The draft genome of Sphingosinicella sp. GL-C-18.</title>
        <authorList>
            <person name="Liu L."/>
            <person name="Li L."/>
            <person name="Liang L."/>
            <person name="Zhang X."/>
            <person name="Wang T."/>
        </authorList>
    </citation>
    <scope>NUCLEOTIDE SEQUENCE [LARGE SCALE GENOMIC DNA]</scope>
    <source>
        <strain evidence="1 2">GL-C-18</strain>
    </source>
</reference>
<evidence type="ECO:0000313" key="2">
    <source>
        <dbReference type="Proteomes" id="UP000241167"/>
    </source>
</evidence>
<dbReference type="Proteomes" id="UP000241167">
    <property type="component" value="Unassembled WGS sequence"/>
</dbReference>
<dbReference type="RefSeq" id="WP_106512614.1">
    <property type="nucleotide sequence ID" value="NZ_PXYI01000003.1"/>
</dbReference>